<gene>
    <name evidence="2" type="ORF">CFO_g5085</name>
</gene>
<proteinExistence type="predicted"/>
<dbReference type="EMBL" id="LBBL01000377">
    <property type="protein sequence ID" value="KKF92564.1"/>
    <property type="molecule type" value="Genomic_DNA"/>
</dbReference>
<reference evidence="2 3" key="1">
    <citation type="submission" date="2015-04" db="EMBL/GenBank/DDBJ databases">
        <title>Genome sequence of Ceratocystis platani, a major pathogen of plane trees.</title>
        <authorList>
            <person name="Belbahri L."/>
        </authorList>
    </citation>
    <scope>NUCLEOTIDE SEQUENCE [LARGE SCALE GENOMIC DNA]</scope>
    <source>
        <strain evidence="2 3">CFO</strain>
    </source>
</reference>
<feature type="compositionally biased region" description="Pro residues" evidence="1">
    <location>
        <begin position="60"/>
        <end position="77"/>
    </location>
</feature>
<organism evidence="2 3">
    <name type="scientific">Ceratocystis fimbriata f. sp. platani</name>
    <dbReference type="NCBI Taxonomy" id="88771"/>
    <lineage>
        <taxon>Eukaryota</taxon>
        <taxon>Fungi</taxon>
        <taxon>Dikarya</taxon>
        <taxon>Ascomycota</taxon>
        <taxon>Pezizomycotina</taxon>
        <taxon>Sordariomycetes</taxon>
        <taxon>Hypocreomycetidae</taxon>
        <taxon>Microascales</taxon>
        <taxon>Ceratocystidaceae</taxon>
        <taxon>Ceratocystis</taxon>
    </lineage>
</organism>
<comment type="caution">
    <text evidence="2">The sequence shown here is derived from an EMBL/GenBank/DDBJ whole genome shotgun (WGS) entry which is preliminary data.</text>
</comment>
<feature type="compositionally biased region" description="Polar residues" evidence="1">
    <location>
        <begin position="157"/>
        <end position="177"/>
    </location>
</feature>
<sequence>MILSRSYKQRSRLRGGSPGASMRNGSPLPTAKPGPLPGTFEPFKPIMLPPGMTFTVVPQSKPPVPRAASPSAPPPAMVPSMNMSGSAGYDNPSATTSPENPFISPQELDYRSGAGNMSDVQMPQRIAGGTMRASSMYPDGANMYPPLNAPLPDQVQEMGSASNYASYQPYQQQNQRF</sequence>
<dbReference type="AlphaFoldDB" id="A0A0F8D8Y8"/>
<keyword evidence="3" id="KW-1185">Reference proteome</keyword>
<evidence type="ECO:0000313" key="3">
    <source>
        <dbReference type="Proteomes" id="UP000034841"/>
    </source>
</evidence>
<name>A0A0F8D8Y8_CERFI</name>
<evidence type="ECO:0000256" key="1">
    <source>
        <dbReference type="SAM" id="MobiDB-lite"/>
    </source>
</evidence>
<dbReference type="Proteomes" id="UP000034841">
    <property type="component" value="Unassembled WGS sequence"/>
</dbReference>
<feature type="region of interest" description="Disordered" evidence="1">
    <location>
        <begin position="144"/>
        <end position="177"/>
    </location>
</feature>
<protein>
    <submittedName>
        <fullName evidence="2">Uncharacterized protein</fullName>
    </submittedName>
</protein>
<accession>A0A0F8D8Y8</accession>
<feature type="region of interest" description="Disordered" evidence="1">
    <location>
        <begin position="1"/>
        <end position="106"/>
    </location>
</feature>
<evidence type="ECO:0000313" key="2">
    <source>
        <dbReference type="EMBL" id="KKF92564.1"/>
    </source>
</evidence>